<dbReference type="Proteomes" id="UP000001396">
    <property type="component" value="Unassembled WGS sequence"/>
</dbReference>
<dbReference type="GO" id="GO:0016491">
    <property type="term" value="F:oxidoreductase activity"/>
    <property type="evidence" value="ECO:0007669"/>
    <property type="project" value="UniProtKB-KW"/>
</dbReference>
<dbReference type="PANTHER" id="PTHR14239">
    <property type="entry name" value="DUDULIN-RELATED"/>
    <property type="match status" value="1"/>
</dbReference>
<proteinExistence type="predicted"/>
<sequence length="224" mass="23862">MSFVTYTNKVNIGVLGTGDVGKQLSKAFLTEGNPTMIGTRDVNKAEVVAFKTANPAISIGTFEETVKFADIVVLAVGGAIAQELVKSLASVLSGKVVIDAVNPITPGVPPKKFALQYFTEKNSSLMELLIEAAPEAHFVKAFNSVGNGLMYKPQLSERASMIVCGDSDEAKKSVQPLIEAFGWDFFDVGASTLAGPVEALCPLWCAIAFKTGKFNDFAFKIVTK</sequence>
<keyword evidence="1" id="KW-0560">Oxidoreductase</keyword>
<organism evidence="3 4">
    <name type="scientific">Heterostelium pallidum (strain ATCC 26659 / Pp 5 / PN500)</name>
    <name type="common">Cellular slime mold</name>
    <name type="synonym">Polysphondylium pallidum</name>
    <dbReference type="NCBI Taxonomy" id="670386"/>
    <lineage>
        <taxon>Eukaryota</taxon>
        <taxon>Amoebozoa</taxon>
        <taxon>Evosea</taxon>
        <taxon>Eumycetozoa</taxon>
        <taxon>Dictyostelia</taxon>
        <taxon>Acytosteliales</taxon>
        <taxon>Acytosteliaceae</taxon>
        <taxon>Heterostelium</taxon>
    </lineage>
</organism>
<dbReference type="RefSeq" id="XP_020435484.1">
    <property type="nucleotide sequence ID" value="XM_020575070.1"/>
</dbReference>
<accession>D3B669</accession>
<dbReference type="OMA" id="CHEDVWR"/>
<dbReference type="InterPro" id="IPR028939">
    <property type="entry name" value="P5C_Rdtase_cat_N"/>
</dbReference>
<feature type="domain" description="Pyrroline-5-carboxylate reductase catalytic N-terminal" evidence="2">
    <location>
        <begin position="12"/>
        <end position="103"/>
    </location>
</feature>
<keyword evidence="4" id="KW-1185">Reference proteome</keyword>
<protein>
    <submittedName>
        <fullName evidence="3">NADP oxidoreductase</fullName>
    </submittedName>
</protein>
<dbReference type="InterPro" id="IPR036291">
    <property type="entry name" value="NAD(P)-bd_dom_sf"/>
</dbReference>
<comment type="caution">
    <text evidence="3">The sequence shown here is derived from an EMBL/GenBank/DDBJ whole genome shotgun (WGS) entry which is preliminary data.</text>
</comment>
<dbReference type="SUPFAM" id="SSF51735">
    <property type="entry name" value="NAD(P)-binding Rossmann-fold domains"/>
    <property type="match status" value="1"/>
</dbReference>
<evidence type="ECO:0000256" key="1">
    <source>
        <dbReference type="ARBA" id="ARBA00023002"/>
    </source>
</evidence>
<evidence type="ECO:0000313" key="4">
    <source>
        <dbReference type="Proteomes" id="UP000001396"/>
    </source>
</evidence>
<reference evidence="3 4" key="1">
    <citation type="journal article" date="2011" name="Genome Res.">
        <title>Phylogeny-wide analysis of social amoeba genomes highlights ancient origins for complex intercellular communication.</title>
        <authorList>
            <person name="Heidel A.J."/>
            <person name="Lawal H.M."/>
            <person name="Felder M."/>
            <person name="Schilde C."/>
            <person name="Helps N.R."/>
            <person name="Tunggal B."/>
            <person name="Rivero F."/>
            <person name="John U."/>
            <person name="Schleicher M."/>
            <person name="Eichinger L."/>
            <person name="Platzer M."/>
            <person name="Noegel A.A."/>
            <person name="Schaap P."/>
            <person name="Gloeckner G."/>
        </authorList>
    </citation>
    <scope>NUCLEOTIDE SEQUENCE [LARGE SCALE GENOMIC DNA]</scope>
    <source>
        <strain evidence="4">ATCC 26659 / Pp 5 / PN500</strain>
    </source>
</reference>
<dbReference type="AlphaFoldDB" id="D3B669"/>
<evidence type="ECO:0000313" key="3">
    <source>
        <dbReference type="EMBL" id="EFA83367.1"/>
    </source>
</evidence>
<dbReference type="InParanoid" id="D3B669"/>
<name>D3B669_HETP5</name>
<dbReference type="InterPro" id="IPR051267">
    <property type="entry name" value="STEAP_metalloreductase"/>
</dbReference>
<dbReference type="Pfam" id="PF03807">
    <property type="entry name" value="F420_oxidored"/>
    <property type="match status" value="1"/>
</dbReference>
<evidence type="ECO:0000259" key="2">
    <source>
        <dbReference type="Pfam" id="PF03807"/>
    </source>
</evidence>
<dbReference type="EMBL" id="ADBJ01000017">
    <property type="protein sequence ID" value="EFA83367.1"/>
    <property type="molecule type" value="Genomic_DNA"/>
</dbReference>
<dbReference type="Gene3D" id="3.40.50.720">
    <property type="entry name" value="NAD(P)-binding Rossmann-like Domain"/>
    <property type="match status" value="1"/>
</dbReference>
<gene>
    <name evidence="3" type="ORF">PPL_04160</name>
</gene>
<dbReference type="GeneID" id="31359647"/>